<gene>
    <name evidence="5" type="ORF">MRS75_23125</name>
</gene>
<keyword evidence="1 4" id="KW-0812">Transmembrane</keyword>
<feature type="transmembrane region" description="Helical" evidence="4">
    <location>
        <begin position="40"/>
        <end position="57"/>
    </location>
</feature>
<feature type="transmembrane region" description="Helical" evidence="4">
    <location>
        <begin position="169"/>
        <end position="190"/>
    </location>
</feature>
<dbReference type="InterPro" id="IPR011701">
    <property type="entry name" value="MFS"/>
</dbReference>
<proteinExistence type="predicted"/>
<protein>
    <submittedName>
        <fullName evidence="5">MFS transporter</fullName>
    </submittedName>
</protein>
<feature type="transmembrane region" description="Helical" evidence="4">
    <location>
        <begin position="77"/>
        <end position="100"/>
    </location>
</feature>
<feature type="transmembrane region" description="Helical" evidence="4">
    <location>
        <begin position="242"/>
        <end position="264"/>
    </location>
</feature>
<dbReference type="GO" id="GO:0022857">
    <property type="term" value="F:transmembrane transporter activity"/>
    <property type="evidence" value="ECO:0007669"/>
    <property type="project" value="InterPro"/>
</dbReference>
<feature type="transmembrane region" description="Helical" evidence="4">
    <location>
        <begin position="136"/>
        <end position="157"/>
    </location>
</feature>
<feature type="transmembrane region" description="Helical" evidence="4">
    <location>
        <begin position="392"/>
        <end position="412"/>
    </location>
</feature>
<dbReference type="Pfam" id="PF07690">
    <property type="entry name" value="MFS_1"/>
    <property type="match status" value="1"/>
</dbReference>
<dbReference type="CDD" id="cd17339">
    <property type="entry name" value="MFS_NIMT_CynX_like"/>
    <property type="match status" value="1"/>
</dbReference>
<dbReference type="PANTHER" id="PTHR23523">
    <property type="match status" value="1"/>
</dbReference>
<evidence type="ECO:0000313" key="6">
    <source>
        <dbReference type="Proteomes" id="UP001161580"/>
    </source>
</evidence>
<evidence type="ECO:0000256" key="1">
    <source>
        <dbReference type="ARBA" id="ARBA00022692"/>
    </source>
</evidence>
<dbReference type="InterPro" id="IPR052524">
    <property type="entry name" value="MFS_Cyanate_Porter"/>
</dbReference>
<evidence type="ECO:0000256" key="3">
    <source>
        <dbReference type="ARBA" id="ARBA00023136"/>
    </source>
</evidence>
<feature type="transmembrane region" description="Helical" evidence="4">
    <location>
        <begin position="363"/>
        <end position="386"/>
    </location>
</feature>
<sequence>MNINVQSQDAPHAMDLADEQLIDAEADSIPAPQPPAPAGSLARFILGGSLVLIAFNLRPVFSSASSLLNEIKSELALSALGASLLTTLPVVCLGLFSPLAPRLAQRIGSERTLLSVLLLLALGTAMRGLASVPLLFVGTALAGACIAIGNVLLPGLVKRDFADRAALMTGLYTMALCSGAAAAAGLSIPIERALGGSLAGALSIWALPALIVAIIWLPQALSTGNVARRTGFRVEGLWRDRLAWNVTLFMGLQSALAYCVFGWLVPILRERGLDGVTAGAIVSVSVMVQAAACIVAPQIAVRGKDQRLIHVLLCAAAVVALLGLLFAPLATVWLWAVLQGIGQGGLIAVAMTAIVLRSRDAHVAAHLSGMAQCVGYLLAATGPLIVGLIRSWTGSFSASAVLFVVLGLGAGYNGWRAGRAIHVGARTIEIGR</sequence>
<dbReference type="Gene3D" id="1.20.1250.20">
    <property type="entry name" value="MFS general substrate transporter like domains"/>
    <property type="match status" value="2"/>
</dbReference>
<dbReference type="EMBL" id="JALDYZ010000021">
    <property type="protein sequence ID" value="MDI7924952.1"/>
    <property type="molecule type" value="Genomic_DNA"/>
</dbReference>
<keyword evidence="3 4" id="KW-0472">Membrane</keyword>
<evidence type="ECO:0000256" key="2">
    <source>
        <dbReference type="ARBA" id="ARBA00022989"/>
    </source>
</evidence>
<reference evidence="5" key="1">
    <citation type="submission" date="2022-03" db="EMBL/GenBank/DDBJ databases">
        <title>Fererhizobium litorale gen. nov., sp. nov., isolated from sandy sediments of the Sea of Japan seashore.</title>
        <authorList>
            <person name="Romanenko L."/>
            <person name="Kurilenko V."/>
            <person name="Otstavnykh N."/>
            <person name="Svetashev V."/>
            <person name="Tekutyeva L."/>
            <person name="Isaeva M."/>
            <person name="Mikhailov V."/>
        </authorList>
    </citation>
    <scope>NUCLEOTIDE SEQUENCE</scope>
    <source>
        <strain evidence="5">KMM 9576</strain>
    </source>
</reference>
<feature type="transmembrane region" description="Helical" evidence="4">
    <location>
        <begin position="333"/>
        <end position="356"/>
    </location>
</feature>
<feature type="transmembrane region" description="Helical" evidence="4">
    <location>
        <begin position="308"/>
        <end position="327"/>
    </location>
</feature>
<dbReference type="SUPFAM" id="SSF103473">
    <property type="entry name" value="MFS general substrate transporter"/>
    <property type="match status" value="1"/>
</dbReference>
<dbReference type="AlphaFoldDB" id="A0AAE3QFN0"/>
<dbReference type="Proteomes" id="UP001161580">
    <property type="component" value="Unassembled WGS sequence"/>
</dbReference>
<feature type="transmembrane region" description="Helical" evidence="4">
    <location>
        <begin position="202"/>
        <end position="221"/>
    </location>
</feature>
<feature type="transmembrane region" description="Helical" evidence="4">
    <location>
        <begin position="276"/>
        <end position="296"/>
    </location>
</feature>
<dbReference type="PANTHER" id="PTHR23523:SF2">
    <property type="entry name" value="2-NITROIMIDAZOLE TRANSPORTER"/>
    <property type="match status" value="1"/>
</dbReference>
<evidence type="ECO:0000256" key="4">
    <source>
        <dbReference type="SAM" id="Phobius"/>
    </source>
</evidence>
<dbReference type="RefSeq" id="WP_311789108.1">
    <property type="nucleotide sequence ID" value="NZ_JALDYY010000023.1"/>
</dbReference>
<name>A0AAE3QFN0_9HYPH</name>
<evidence type="ECO:0000313" key="5">
    <source>
        <dbReference type="EMBL" id="MDI7924952.1"/>
    </source>
</evidence>
<organism evidence="5 6">
    <name type="scientific">Ferirhizobium litorale</name>
    <dbReference type="NCBI Taxonomy" id="2927786"/>
    <lineage>
        <taxon>Bacteria</taxon>
        <taxon>Pseudomonadati</taxon>
        <taxon>Pseudomonadota</taxon>
        <taxon>Alphaproteobacteria</taxon>
        <taxon>Hyphomicrobiales</taxon>
        <taxon>Rhizobiaceae</taxon>
        <taxon>Ferirhizobium</taxon>
    </lineage>
</organism>
<dbReference type="InterPro" id="IPR036259">
    <property type="entry name" value="MFS_trans_sf"/>
</dbReference>
<accession>A0AAE3QFN0</accession>
<keyword evidence="2 4" id="KW-1133">Transmembrane helix</keyword>
<comment type="caution">
    <text evidence="5">The sequence shown here is derived from an EMBL/GenBank/DDBJ whole genome shotgun (WGS) entry which is preliminary data.</text>
</comment>
<feature type="transmembrane region" description="Helical" evidence="4">
    <location>
        <begin position="112"/>
        <end position="130"/>
    </location>
</feature>
<keyword evidence="6" id="KW-1185">Reference proteome</keyword>